<accession>A0ABX1VCQ8</accession>
<protein>
    <submittedName>
        <fullName evidence="2">Uncharacterized protein</fullName>
    </submittedName>
</protein>
<dbReference type="EMBL" id="WTPX01000038">
    <property type="protein sequence ID" value="NNJ25489.1"/>
    <property type="molecule type" value="Genomic_DNA"/>
</dbReference>
<evidence type="ECO:0000313" key="3">
    <source>
        <dbReference type="Proteomes" id="UP000609651"/>
    </source>
</evidence>
<sequence length="88" mass="9434">MATANEAERCRRELRGTLLSVAVYSLIAFTVCVYAFPAPYGMMAGVGLALFYGGAILLFGQGAIVEMGVLAYILLIHALLLGPVFYKD</sequence>
<dbReference type="Proteomes" id="UP000609651">
    <property type="component" value="Unassembled WGS sequence"/>
</dbReference>
<evidence type="ECO:0000313" key="2">
    <source>
        <dbReference type="EMBL" id="NNJ25489.1"/>
    </source>
</evidence>
<gene>
    <name evidence="2" type="ORF">LzC2_15590</name>
</gene>
<proteinExistence type="predicted"/>
<name>A0ABX1VCQ8_9PLAN</name>
<evidence type="ECO:0000256" key="1">
    <source>
        <dbReference type="SAM" id="Phobius"/>
    </source>
</evidence>
<keyword evidence="1" id="KW-1133">Transmembrane helix</keyword>
<keyword evidence="3" id="KW-1185">Reference proteome</keyword>
<feature type="transmembrane region" description="Helical" evidence="1">
    <location>
        <begin position="67"/>
        <end position="86"/>
    </location>
</feature>
<feature type="transmembrane region" description="Helical" evidence="1">
    <location>
        <begin position="18"/>
        <end position="36"/>
    </location>
</feature>
<reference evidence="2 3" key="1">
    <citation type="journal article" date="2020" name="Syst. Appl. Microbiol.">
        <title>Alienimonas chondri sp. nov., a novel planctomycete isolated from the biofilm of the red alga Chondrus crispus.</title>
        <authorList>
            <person name="Vitorino I."/>
            <person name="Albuquerque L."/>
            <person name="Wiegand S."/>
            <person name="Kallscheuer N."/>
            <person name="da Costa M.S."/>
            <person name="Lobo-da-Cunha A."/>
            <person name="Jogler C."/>
            <person name="Lage O.M."/>
        </authorList>
    </citation>
    <scope>NUCLEOTIDE SEQUENCE [LARGE SCALE GENOMIC DNA]</scope>
    <source>
        <strain evidence="2 3">LzC2</strain>
    </source>
</reference>
<keyword evidence="1" id="KW-0472">Membrane</keyword>
<comment type="caution">
    <text evidence="2">The sequence shown here is derived from an EMBL/GenBank/DDBJ whole genome shotgun (WGS) entry which is preliminary data.</text>
</comment>
<keyword evidence="1" id="KW-0812">Transmembrane</keyword>
<dbReference type="RefSeq" id="WP_171185561.1">
    <property type="nucleotide sequence ID" value="NZ_WTPX01000038.1"/>
</dbReference>
<organism evidence="2 3">
    <name type="scientific">Alienimonas chondri</name>
    <dbReference type="NCBI Taxonomy" id="2681879"/>
    <lineage>
        <taxon>Bacteria</taxon>
        <taxon>Pseudomonadati</taxon>
        <taxon>Planctomycetota</taxon>
        <taxon>Planctomycetia</taxon>
        <taxon>Planctomycetales</taxon>
        <taxon>Planctomycetaceae</taxon>
        <taxon>Alienimonas</taxon>
    </lineage>
</organism>